<comment type="caution">
    <text evidence="6">The sequence shown here is derived from an EMBL/GenBank/DDBJ whole genome shotgun (WGS) entry which is preliminary data.</text>
</comment>
<comment type="subunit">
    <text evidence="5">Homodimer.</text>
</comment>
<dbReference type="STRING" id="137591.AO080_09755"/>
<dbReference type="InterPro" id="IPR013785">
    <property type="entry name" value="Aldolase_TIM"/>
</dbReference>
<proteinExistence type="inferred from homology"/>
<comment type="similarity">
    <text evidence="5">Belongs to the type-I 3-dehydroquinase family.</text>
</comment>
<keyword evidence="7" id="KW-1185">Reference proteome</keyword>
<dbReference type="GO" id="GO:0008652">
    <property type="term" value="P:amino acid biosynthetic process"/>
    <property type="evidence" value="ECO:0007669"/>
    <property type="project" value="UniProtKB-KW"/>
</dbReference>
<comment type="caution">
    <text evidence="5">Lacks conserved residue(s) required for the propagation of feature annotation.</text>
</comment>
<dbReference type="PATRIC" id="fig|137591.25.peg.1016"/>
<feature type="binding site" evidence="5">
    <location>
        <position position="79"/>
    </location>
    <ligand>
        <name>3-dehydroquinate</name>
        <dbReference type="ChEBI" id="CHEBI:32364"/>
    </ligand>
</feature>
<dbReference type="GO" id="GO:0046279">
    <property type="term" value="P:3,4-dihydroxybenzoate biosynthetic process"/>
    <property type="evidence" value="ECO:0007669"/>
    <property type="project" value="UniProtKB-ARBA"/>
</dbReference>
<accession>A0A0D1LTR1</accession>
<dbReference type="RefSeq" id="WP_043708314.1">
    <property type="nucleotide sequence ID" value="NZ_JALOCT010000008.1"/>
</dbReference>
<dbReference type="GO" id="GO:0003855">
    <property type="term" value="F:3-dehydroquinate dehydratase activity"/>
    <property type="evidence" value="ECO:0007669"/>
    <property type="project" value="UniProtKB-UniRule"/>
</dbReference>
<dbReference type="PANTHER" id="PTHR43699:SF1">
    <property type="entry name" value="3-DEHYDROQUINATE DEHYDRATASE"/>
    <property type="match status" value="1"/>
</dbReference>
<dbReference type="NCBIfam" id="TIGR01093">
    <property type="entry name" value="aroD"/>
    <property type="match status" value="1"/>
</dbReference>
<sequence>MTTLTLGTATAGQNRPLIAVPVTGTTISAVLGQVEQINESRADVIEWRVDYLTDLVNLRAADVQTILFNADKPVIFTWRTAAEGGQRPFDIALYELVYRLAIKTGVAAIDIEHQLFTEVADLVVDARAAQVPIINSQHFFTDTPTNLDQVFGQALTTVADVIKVATMPQTDGDVDYLLATNQQFATEGKPLITMAMGELGQRTRTIGGRNGSQLTFATLGAASAPGQLDLATLLTLLED</sequence>
<evidence type="ECO:0000256" key="4">
    <source>
        <dbReference type="ARBA" id="ARBA00023270"/>
    </source>
</evidence>
<comment type="pathway">
    <text evidence="5">Metabolic intermediate biosynthesis; chorismate biosynthesis; chorismate from D-erythrose 4-phosphate and phosphoenolpyruvate: step 3/7.</text>
</comment>
<gene>
    <name evidence="5 6" type="primary">aroD</name>
    <name evidence="6" type="ORF">QX99_01048</name>
</gene>
<dbReference type="GO" id="GO:0009073">
    <property type="term" value="P:aromatic amino acid family biosynthetic process"/>
    <property type="evidence" value="ECO:0007669"/>
    <property type="project" value="UniProtKB-KW"/>
</dbReference>
<evidence type="ECO:0000256" key="1">
    <source>
        <dbReference type="ARBA" id="ARBA00001864"/>
    </source>
</evidence>
<dbReference type="FunFam" id="3.20.20.70:FF:000047">
    <property type="entry name" value="3-dehydroquinate dehydratase"/>
    <property type="match status" value="1"/>
</dbReference>
<keyword evidence="5" id="KW-0028">Amino-acid biosynthesis</keyword>
<dbReference type="EC" id="4.2.1.10" evidence="5"/>
<evidence type="ECO:0000256" key="5">
    <source>
        <dbReference type="HAMAP-Rule" id="MF_00214"/>
    </source>
</evidence>
<dbReference type="PANTHER" id="PTHR43699">
    <property type="entry name" value="3-DEHYDROQUINATE DEHYDRATASE"/>
    <property type="match status" value="1"/>
</dbReference>
<dbReference type="GO" id="GO:0009423">
    <property type="term" value="P:chorismate biosynthetic process"/>
    <property type="evidence" value="ECO:0007669"/>
    <property type="project" value="UniProtKB-UniRule"/>
</dbReference>
<keyword evidence="2 5" id="KW-0057">Aromatic amino acid biosynthesis</keyword>
<dbReference type="Pfam" id="PF01487">
    <property type="entry name" value="DHquinase_I"/>
    <property type="match status" value="1"/>
</dbReference>
<protein>
    <recommendedName>
        <fullName evidence="5">3-dehydroquinate dehydratase</fullName>
        <shortName evidence="5">3-dehydroquinase</shortName>
        <ecNumber evidence="5">4.2.1.10</ecNumber>
    </recommendedName>
    <alternativeName>
        <fullName evidence="5">Type I DHQase</fullName>
    </alternativeName>
    <alternativeName>
        <fullName evidence="5">Type I dehydroquinase</fullName>
        <shortName evidence="5">DHQ1</shortName>
    </alternativeName>
</protein>
<dbReference type="AlphaFoldDB" id="A0A0D1LTR1"/>
<feature type="binding site" evidence="5">
    <location>
        <position position="223"/>
    </location>
    <ligand>
        <name>3-dehydroquinate</name>
        <dbReference type="ChEBI" id="CHEBI:32364"/>
    </ligand>
</feature>
<feature type="binding site" evidence="5">
    <location>
        <position position="204"/>
    </location>
    <ligand>
        <name>3-dehydroquinate</name>
        <dbReference type="ChEBI" id="CHEBI:32364"/>
    </ligand>
</feature>
<feature type="binding site" evidence="5">
    <location>
        <position position="227"/>
    </location>
    <ligand>
        <name>3-dehydroquinate</name>
        <dbReference type="ChEBI" id="CHEBI:32364"/>
    </ligand>
</feature>
<dbReference type="CDD" id="cd00502">
    <property type="entry name" value="DHQase_I"/>
    <property type="match status" value="1"/>
</dbReference>
<feature type="binding site" evidence="5">
    <location>
        <begin position="46"/>
        <end position="48"/>
    </location>
    <ligand>
        <name>3-dehydroquinate</name>
        <dbReference type="ChEBI" id="CHEBI:32364"/>
    </ligand>
</feature>
<dbReference type="InterPro" id="IPR001381">
    <property type="entry name" value="DHquinase_I"/>
</dbReference>
<name>A0A0D1LTR1_9LACO</name>
<comment type="catalytic activity">
    <reaction evidence="1 5">
        <text>3-dehydroquinate = 3-dehydroshikimate + H2O</text>
        <dbReference type="Rhea" id="RHEA:21096"/>
        <dbReference type="ChEBI" id="CHEBI:15377"/>
        <dbReference type="ChEBI" id="CHEBI:16630"/>
        <dbReference type="ChEBI" id="CHEBI:32364"/>
        <dbReference type="EC" id="4.2.1.10"/>
    </reaction>
</comment>
<organism evidence="6 7">
    <name type="scientific">Weissella cibaria</name>
    <dbReference type="NCBI Taxonomy" id="137591"/>
    <lineage>
        <taxon>Bacteria</taxon>
        <taxon>Bacillati</taxon>
        <taxon>Bacillota</taxon>
        <taxon>Bacilli</taxon>
        <taxon>Lactobacillales</taxon>
        <taxon>Lactobacillaceae</taxon>
        <taxon>Weissella</taxon>
    </lineage>
</organism>
<feature type="active site" description="Schiff-base intermediate with substrate" evidence="5">
    <location>
        <position position="163"/>
    </location>
</feature>
<dbReference type="SUPFAM" id="SSF51569">
    <property type="entry name" value="Aldolase"/>
    <property type="match status" value="1"/>
</dbReference>
<keyword evidence="4 5" id="KW-0704">Schiff base</keyword>
<evidence type="ECO:0000313" key="6">
    <source>
        <dbReference type="EMBL" id="KIU20742.1"/>
    </source>
</evidence>
<feature type="active site" description="Proton donor/acceptor" evidence="5">
    <location>
        <position position="138"/>
    </location>
</feature>
<dbReference type="EMBL" id="JWHU01000016">
    <property type="protein sequence ID" value="KIU20742.1"/>
    <property type="molecule type" value="Genomic_DNA"/>
</dbReference>
<evidence type="ECO:0000313" key="7">
    <source>
        <dbReference type="Proteomes" id="UP000032287"/>
    </source>
</evidence>
<dbReference type="InterPro" id="IPR050146">
    <property type="entry name" value="Type-I_3-dehydroquinase"/>
</dbReference>
<dbReference type="HAMAP" id="MF_00214">
    <property type="entry name" value="AroD"/>
    <property type="match status" value="1"/>
</dbReference>
<evidence type="ECO:0000256" key="2">
    <source>
        <dbReference type="ARBA" id="ARBA00023141"/>
    </source>
</evidence>
<dbReference type="Proteomes" id="UP000032287">
    <property type="component" value="Unassembled WGS sequence"/>
</dbReference>
<dbReference type="Gene3D" id="3.20.20.70">
    <property type="entry name" value="Aldolase class I"/>
    <property type="match status" value="1"/>
</dbReference>
<evidence type="ECO:0000256" key="3">
    <source>
        <dbReference type="ARBA" id="ARBA00023239"/>
    </source>
</evidence>
<comment type="function">
    <text evidence="5">Involved in the third step of the chorismate pathway, which leads to the biosynthesis of aromatic amino acids. Catalyzes the cis-dehydration of 3-dehydroquinate (DHQ) and introduces the first double bond of the aromatic ring to yield 3-dehydroshikimate.</text>
</comment>
<dbReference type="eggNOG" id="COG0710">
    <property type="taxonomic scope" value="Bacteria"/>
</dbReference>
<keyword evidence="3 5" id="KW-0456">Lyase</keyword>
<dbReference type="UniPathway" id="UPA00053">
    <property type="reaction ID" value="UER00086"/>
</dbReference>
<reference evidence="6 7" key="1">
    <citation type="journal article" date="2015" name="Microbiology (Mosc.)">
        <title>Genomics of the Weissella cibaria species with an examination of its metabolic traits.</title>
        <authorList>
            <person name="Lynch K.M."/>
            <person name="Lucid A."/>
            <person name="Arendt E.K."/>
            <person name="Sleator R.D."/>
            <person name="Lucey B."/>
            <person name="Coffey A."/>
        </authorList>
    </citation>
    <scope>NUCLEOTIDE SEQUENCE [LARGE SCALE GENOMIC DNA]</scope>
    <source>
        <strain evidence="6 7">MG1</strain>
    </source>
</reference>